<keyword evidence="2" id="KW-1185">Reference proteome</keyword>
<dbReference type="OrthoDB" id="5970631at2759"/>
<name>A0A9P0NQD1_APHGO</name>
<dbReference type="PROSITE" id="PS50896">
    <property type="entry name" value="LISH"/>
    <property type="match status" value="1"/>
</dbReference>
<dbReference type="InterPro" id="IPR006594">
    <property type="entry name" value="LisH"/>
</dbReference>
<protein>
    <recommendedName>
        <fullName evidence="3">LisH domain-containing protein</fullName>
    </recommendedName>
</protein>
<dbReference type="EMBL" id="OU899037">
    <property type="protein sequence ID" value="CAH1737290.1"/>
    <property type="molecule type" value="Genomic_DNA"/>
</dbReference>
<accession>A0A9P0NQD1</accession>
<sequence length="137" mass="15947">MAMERQTDAVDAKLHEVVKQSLKDGPNWDSFVSTVETEIRKILENKRVINTTKNKPEQSETIELINKLIFEYMDWMGYKLTNSMFKKELGTELKANSYRKEMTSLLDLEDTDETLKLPLLTVLITMFKNKDGDNHES</sequence>
<evidence type="ECO:0008006" key="3">
    <source>
        <dbReference type="Google" id="ProtNLM"/>
    </source>
</evidence>
<organism evidence="1 2">
    <name type="scientific">Aphis gossypii</name>
    <name type="common">Cotton aphid</name>
    <dbReference type="NCBI Taxonomy" id="80765"/>
    <lineage>
        <taxon>Eukaryota</taxon>
        <taxon>Metazoa</taxon>
        <taxon>Ecdysozoa</taxon>
        <taxon>Arthropoda</taxon>
        <taxon>Hexapoda</taxon>
        <taxon>Insecta</taxon>
        <taxon>Pterygota</taxon>
        <taxon>Neoptera</taxon>
        <taxon>Paraneoptera</taxon>
        <taxon>Hemiptera</taxon>
        <taxon>Sternorrhyncha</taxon>
        <taxon>Aphidomorpha</taxon>
        <taxon>Aphidoidea</taxon>
        <taxon>Aphididae</taxon>
        <taxon>Aphidini</taxon>
        <taxon>Aphis</taxon>
        <taxon>Aphis</taxon>
    </lineage>
</organism>
<evidence type="ECO:0000313" key="1">
    <source>
        <dbReference type="EMBL" id="CAH1737290.1"/>
    </source>
</evidence>
<proteinExistence type="predicted"/>
<dbReference type="Gene3D" id="1.20.960.40">
    <property type="match status" value="1"/>
</dbReference>
<reference evidence="1" key="1">
    <citation type="submission" date="2022-02" db="EMBL/GenBank/DDBJ databases">
        <authorList>
            <person name="King R."/>
        </authorList>
    </citation>
    <scope>NUCLEOTIDE SEQUENCE</scope>
</reference>
<gene>
    <name evidence="1" type="ORF">APHIGO_LOCUS10853</name>
</gene>
<evidence type="ECO:0000313" key="2">
    <source>
        <dbReference type="Proteomes" id="UP001154329"/>
    </source>
</evidence>
<reference evidence="1" key="2">
    <citation type="submission" date="2022-10" db="EMBL/GenBank/DDBJ databases">
        <authorList>
            <consortium name="ENA_rothamsted_submissions"/>
            <consortium name="culmorum"/>
            <person name="King R."/>
        </authorList>
    </citation>
    <scope>NUCLEOTIDE SEQUENCE</scope>
</reference>
<dbReference type="Proteomes" id="UP001154329">
    <property type="component" value="Chromosome 4"/>
</dbReference>
<dbReference type="SMART" id="SM00667">
    <property type="entry name" value="LisH"/>
    <property type="match status" value="1"/>
</dbReference>
<dbReference type="AlphaFoldDB" id="A0A9P0NQD1"/>